<keyword evidence="2" id="KW-0813">Transport</keyword>
<dbReference type="PROSITE" id="PS50929">
    <property type="entry name" value="ABC_TM1F"/>
    <property type="match status" value="1"/>
</dbReference>
<keyword evidence="7 10" id="KW-1133">Transmembrane helix</keyword>
<evidence type="ECO:0000313" key="13">
    <source>
        <dbReference type="EMBL" id="QEO15247.1"/>
    </source>
</evidence>
<keyword evidence="8 10" id="KW-0472">Membrane</keyword>
<proteinExistence type="predicted"/>
<feature type="transmembrane region" description="Helical" evidence="10">
    <location>
        <begin position="282"/>
        <end position="304"/>
    </location>
</feature>
<dbReference type="InterPro" id="IPR003439">
    <property type="entry name" value="ABC_transporter-like_ATP-bd"/>
</dbReference>
<evidence type="ECO:0000256" key="4">
    <source>
        <dbReference type="ARBA" id="ARBA00022692"/>
    </source>
</evidence>
<evidence type="ECO:0000256" key="8">
    <source>
        <dbReference type="ARBA" id="ARBA00023136"/>
    </source>
</evidence>
<dbReference type="GO" id="GO:0015421">
    <property type="term" value="F:ABC-type oligopeptide transporter activity"/>
    <property type="evidence" value="ECO:0007669"/>
    <property type="project" value="TreeGrafter"/>
</dbReference>
<evidence type="ECO:0000256" key="6">
    <source>
        <dbReference type="ARBA" id="ARBA00022840"/>
    </source>
</evidence>
<feature type="transmembrane region" description="Helical" evidence="10">
    <location>
        <begin position="54"/>
        <end position="75"/>
    </location>
</feature>
<dbReference type="SUPFAM" id="SSF52540">
    <property type="entry name" value="P-loop containing nucleoside triphosphate hydrolases"/>
    <property type="match status" value="1"/>
</dbReference>
<dbReference type="OrthoDB" id="9806127at2"/>
<dbReference type="EMBL" id="CP043505">
    <property type="protein sequence ID" value="QEO15247.1"/>
    <property type="molecule type" value="Genomic_DNA"/>
</dbReference>
<dbReference type="GO" id="GO:0005886">
    <property type="term" value="C:plasma membrane"/>
    <property type="evidence" value="ECO:0007669"/>
    <property type="project" value="UniProtKB-SubCell"/>
</dbReference>
<dbReference type="Gene3D" id="3.40.50.300">
    <property type="entry name" value="P-loop containing nucleotide triphosphate hydrolases"/>
    <property type="match status" value="1"/>
</dbReference>
<organism evidence="13 14">
    <name type="scientific">Agromyces intestinalis</name>
    <dbReference type="NCBI Taxonomy" id="2592652"/>
    <lineage>
        <taxon>Bacteria</taxon>
        <taxon>Bacillati</taxon>
        <taxon>Actinomycetota</taxon>
        <taxon>Actinomycetes</taxon>
        <taxon>Micrococcales</taxon>
        <taxon>Microbacteriaceae</taxon>
        <taxon>Agromyces</taxon>
    </lineage>
</organism>
<feature type="domain" description="ABC transmembrane type-1" evidence="12">
    <location>
        <begin position="59"/>
        <end position="337"/>
    </location>
</feature>
<gene>
    <name evidence="13" type="ORF">FLP10_13050</name>
</gene>
<dbReference type="SUPFAM" id="SSF90123">
    <property type="entry name" value="ABC transporter transmembrane region"/>
    <property type="match status" value="1"/>
</dbReference>
<reference evidence="13 14" key="1">
    <citation type="submission" date="2019-09" db="EMBL/GenBank/DDBJ databases">
        <title>Genome sequencing of strain KACC 19306.</title>
        <authorList>
            <person name="Heo J."/>
            <person name="Kim S.-J."/>
            <person name="Kim J.-S."/>
            <person name="Hong S.-B."/>
            <person name="Kwon S.-W."/>
        </authorList>
    </citation>
    <scope>NUCLEOTIDE SEQUENCE [LARGE SCALE GENOMIC DNA]</scope>
    <source>
        <strain evidence="13 14">KACC 19306</strain>
    </source>
</reference>
<evidence type="ECO:0000259" key="12">
    <source>
        <dbReference type="PROSITE" id="PS50929"/>
    </source>
</evidence>
<evidence type="ECO:0000256" key="7">
    <source>
        <dbReference type="ARBA" id="ARBA00022989"/>
    </source>
</evidence>
<dbReference type="GO" id="GO:0005524">
    <property type="term" value="F:ATP binding"/>
    <property type="evidence" value="ECO:0007669"/>
    <property type="project" value="UniProtKB-KW"/>
</dbReference>
<evidence type="ECO:0000256" key="5">
    <source>
        <dbReference type="ARBA" id="ARBA00022741"/>
    </source>
</evidence>
<dbReference type="GO" id="GO:0016887">
    <property type="term" value="F:ATP hydrolysis activity"/>
    <property type="evidence" value="ECO:0007669"/>
    <property type="project" value="InterPro"/>
</dbReference>
<evidence type="ECO:0000256" key="3">
    <source>
        <dbReference type="ARBA" id="ARBA00022475"/>
    </source>
</evidence>
<dbReference type="InterPro" id="IPR003593">
    <property type="entry name" value="AAA+_ATPase"/>
</dbReference>
<accession>A0A5C1YJH9</accession>
<evidence type="ECO:0000256" key="2">
    <source>
        <dbReference type="ARBA" id="ARBA00022448"/>
    </source>
</evidence>
<dbReference type="KEGG" id="ail:FLP10_13050"/>
<dbReference type="AlphaFoldDB" id="A0A5C1YJH9"/>
<sequence>MRAAAPGPTTLPEGFRVTTAHDHQHPPSDQLAETPQRLGTVRALWRLRAFVGPAMPAIVGSMLAYLAAQLIALAVPQVLEQIVDGPLAHGEREQVVPLALLVFGLGAAEAAMFALRRWLVIGPTTKIEARMRNALYARLQDLPVSFHDRWPSGQLLSRAVSDLGLIRRWLAFGLILLVGNLLVLIAGAAILISMSWVLGLVFLACAVPLWIVGYRFEGRYSEVARRSQDQSGDLATMVEESVHGIRVLKAFGRGKHALRSFREQAESLRSTEIEKARLDANIWVWILVVPAVALSMCLVLGVWLASQGELSVGQLVAFFATAAVLAWPIESVGFLLAFSLDARTATDRFYDIMDTRNDVTDPEQPAAVQRPRGELVFDRVHFRYQDAPARHPDLLDGVDLVLQPGETMALVGLTGSGKTTMTALTTRLYDVTSGAVTLDGVDVRALTRGELRRHIAMAFEDATLFSASVRENVLLGRPELGREAADADPAVRAEAERVLDEALRIAQAGFAYDLPDGVDTKVGEEGMSLSGGQRQRLALARAVAAKPSVLVLDDPLSALDVATEARVEAELRSVLADTTALIVAHRPSTVMLADRVALLEEGRITAVGTHSELLRDSDHYRYVISSLEEEERRAEAEASDRFDGPRARDDRARDDRARDDDRLIDDEDRKEAIR</sequence>
<dbReference type="PANTHER" id="PTHR43394">
    <property type="entry name" value="ATP-DEPENDENT PERMEASE MDL1, MITOCHONDRIAL"/>
    <property type="match status" value="1"/>
</dbReference>
<dbReference type="InterPro" id="IPR017871">
    <property type="entry name" value="ABC_transporter-like_CS"/>
</dbReference>
<dbReference type="PANTHER" id="PTHR43394:SF1">
    <property type="entry name" value="ATP-BINDING CASSETTE SUB-FAMILY B MEMBER 10, MITOCHONDRIAL"/>
    <property type="match status" value="1"/>
</dbReference>
<feature type="transmembrane region" description="Helical" evidence="10">
    <location>
        <begin position="316"/>
        <end position="338"/>
    </location>
</feature>
<feature type="region of interest" description="Disordered" evidence="9">
    <location>
        <begin position="1"/>
        <end position="32"/>
    </location>
</feature>
<evidence type="ECO:0000256" key="1">
    <source>
        <dbReference type="ARBA" id="ARBA00004651"/>
    </source>
</evidence>
<keyword evidence="5" id="KW-0547">Nucleotide-binding</keyword>
<feature type="transmembrane region" description="Helical" evidence="10">
    <location>
        <begin position="169"/>
        <end position="190"/>
    </location>
</feature>
<dbReference type="CDD" id="cd18543">
    <property type="entry name" value="ABC_6TM_Rv0194_D1_like"/>
    <property type="match status" value="1"/>
</dbReference>
<dbReference type="PROSITE" id="PS50893">
    <property type="entry name" value="ABC_TRANSPORTER_2"/>
    <property type="match status" value="1"/>
</dbReference>
<evidence type="ECO:0000313" key="14">
    <source>
        <dbReference type="Proteomes" id="UP000324678"/>
    </source>
</evidence>
<dbReference type="InterPro" id="IPR036640">
    <property type="entry name" value="ABC1_TM_sf"/>
</dbReference>
<protein>
    <submittedName>
        <fullName evidence="13">ABC transporter ATP-binding protein</fullName>
    </submittedName>
</protein>
<keyword evidence="4 10" id="KW-0812">Transmembrane</keyword>
<dbReference type="Pfam" id="PF00664">
    <property type="entry name" value="ABC_membrane"/>
    <property type="match status" value="1"/>
</dbReference>
<keyword evidence="6 13" id="KW-0067">ATP-binding</keyword>
<feature type="domain" description="ABC transporter" evidence="11">
    <location>
        <begin position="375"/>
        <end position="626"/>
    </location>
</feature>
<dbReference type="SMART" id="SM00382">
    <property type="entry name" value="AAA"/>
    <property type="match status" value="1"/>
</dbReference>
<comment type="subcellular location">
    <subcellularLocation>
        <location evidence="1">Cell membrane</location>
        <topology evidence="1">Multi-pass membrane protein</topology>
    </subcellularLocation>
</comment>
<evidence type="ECO:0000256" key="9">
    <source>
        <dbReference type="SAM" id="MobiDB-lite"/>
    </source>
</evidence>
<feature type="region of interest" description="Disordered" evidence="9">
    <location>
        <begin position="634"/>
        <end position="674"/>
    </location>
</feature>
<dbReference type="InterPro" id="IPR027417">
    <property type="entry name" value="P-loop_NTPase"/>
</dbReference>
<dbReference type="InterPro" id="IPR039421">
    <property type="entry name" value="Type_1_exporter"/>
</dbReference>
<feature type="transmembrane region" description="Helical" evidence="10">
    <location>
        <begin position="95"/>
        <end position="115"/>
    </location>
</feature>
<keyword evidence="14" id="KW-1185">Reference proteome</keyword>
<name>A0A5C1YJH9_9MICO</name>
<dbReference type="InterPro" id="IPR011527">
    <property type="entry name" value="ABC1_TM_dom"/>
</dbReference>
<evidence type="ECO:0000259" key="11">
    <source>
        <dbReference type="PROSITE" id="PS50893"/>
    </source>
</evidence>
<keyword evidence="3" id="KW-1003">Cell membrane</keyword>
<dbReference type="FunFam" id="3.40.50.300:FF:000854">
    <property type="entry name" value="Multidrug ABC transporter ATP-binding protein"/>
    <property type="match status" value="1"/>
</dbReference>
<dbReference type="Gene3D" id="1.20.1560.10">
    <property type="entry name" value="ABC transporter type 1, transmembrane domain"/>
    <property type="match status" value="1"/>
</dbReference>
<dbReference type="PROSITE" id="PS00211">
    <property type="entry name" value="ABC_TRANSPORTER_1"/>
    <property type="match status" value="1"/>
</dbReference>
<feature type="transmembrane region" description="Helical" evidence="10">
    <location>
        <begin position="196"/>
        <end position="216"/>
    </location>
</feature>
<dbReference type="Pfam" id="PF00005">
    <property type="entry name" value="ABC_tran"/>
    <property type="match status" value="1"/>
</dbReference>
<dbReference type="Proteomes" id="UP000324678">
    <property type="component" value="Chromosome"/>
</dbReference>
<evidence type="ECO:0000256" key="10">
    <source>
        <dbReference type="SAM" id="Phobius"/>
    </source>
</evidence>